<dbReference type="AlphaFoldDB" id="A0A9N7YAB2"/>
<accession>A0A9N7YAB2</accession>
<reference evidence="2" key="1">
    <citation type="submission" date="2020-03" db="EMBL/GenBank/DDBJ databases">
        <authorList>
            <person name="Weist P."/>
        </authorList>
    </citation>
    <scope>NUCLEOTIDE SEQUENCE</scope>
</reference>
<evidence type="ECO:0000313" key="2">
    <source>
        <dbReference type="EMBL" id="CAB1424140.1"/>
    </source>
</evidence>
<organism evidence="2 3">
    <name type="scientific">Pleuronectes platessa</name>
    <name type="common">European plaice</name>
    <dbReference type="NCBI Taxonomy" id="8262"/>
    <lineage>
        <taxon>Eukaryota</taxon>
        <taxon>Metazoa</taxon>
        <taxon>Chordata</taxon>
        <taxon>Craniata</taxon>
        <taxon>Vertebrata</taxon>
        <taxon>Euteleostomi</taxon>
        <taxon>Actinopterygii</taxon>
        <taxon>Neopterygii</taxon>
        <taxon>Teleostei</taxon>
        <taxon>Neoteleostei</taxon>
        <taxon>Acanthomorphata</taxon>
        <taxon>Carangaria</taxon>
        <taxon>Pleuronectiformes</taxon>
        <taxon>Pleuronectoidei</taxon>
        <taxon>Pleuronectidae</taxon>
        <taxon>Pleuronectes</taxon>
    </lineage>
</organism>
<proteinExistence type="predicted"/>
<gene>
    <name evidence="2" type="ORF">PLEPLA_LOCUS12061</name>
</gene>
<sequence>MRTGFRYRADPDHVPYTTLRAADERKKRLMIVRENKVEGKAPETSREPKGDKDDAEDREGQRQGSRGERMGKENGQKTPCSGFCIDLRLDVFEGITTGSGGRAWAYLTVQRARETQAPGFIRPPQKT</sequence>
<evidence type="ECO:0000256" key="1">
    <source>
        <dbReference type="SAM" id="MobiDB-lite"/>
    </source>
</evidence>
<name>A0A9N7YAB2_PLEPL</name>
<comment type="caution">
    <text evidence="2">The sequence shown here is derived from an EMBL/GenBank/DDBJ whole genome shotgun (WGS) entry which is preliminary data.</text>
</comment>
<dbReference type="EMBL" id="CADEAL010000708">
    <property type="protein sequence ID" value="CAB1424140.1"/>
    <property type="molecule type" value="Genomic_DNA"/>
</dbReference>
<dbReference type="Proteomes" id="UP001153269">
    <property type="component" value="Unassembled WGS sequence"/>
</dbReference>
<evidence type="ECO:0000313" key="3">
    <source>
        <dbReference type="Proteomes" id="UP001153269"/>
    </source>
</evidence>
<protein>
    <submittedName>
        <fullName evidence="2">Uncharacterized protein</fullName>
    </submittedName>
</protein>
<feature type="region of interest" description="Disordered" evidence="1">
    <location>
        <begin position="27"/>
        <end position="79"/>
    </location>
</feature>
<keyword evidence="3" id="KW-1185">Reference proteome</keyword>
<feature type="compositionally biased region" description="Basic and acidic residues" evidence="1">
    <location>
        <begin position="27"/>
        <end position="52"/>
    </location>
</feature>
<feature type="compositionally biased region" description="Basic and acidic residues" evidence="1">
    <location>
        <begin position="58"/>
        <end position="75"/>
    </location>
</feature>